<gene>
    <name evidence="6" type="ORF">CUNI_LOCUS17289</name>
</gene>
<dbReference type="Gene3D" id="3.30.40.10">
    <property type="entry name" value="Zinc/RING finger domain, C3HC4 (zinc finger)"/>
    <property type="match status" value="1"/>
</dbReference>
<dbReference type="Pfam" id="PF01363">
    <property type="entry name" value="FYVE"/>
    <property type="match status" value="1"/>
</dbReference>
<organism evidence="6 7">
    <name type="scientific">Candidula unifasciata</name>
    <dbReference type="NCBI Taxonomy" id="100452"/>
    <lineage>
        <taxon>Eukaryota</taxon>
        <taxon>Metazoa</taxon>
        <taxon>Spiralia</taxon>
        <taxon>Lophotrochozoa</taxon>
        <taxon>Mollusca</taxon>
        <taxon>Gastropoda</taxon>
        <taxon>Heterobranchia</taxon>
        <taxon>Euthyneura</taxon>
        <taxon>Panpulmonata</taxon>
        <taxon>Eupulmonata</taxon>
        <taxon>Stylommatophora</taxon>
        <taxon>Helicina</taxon>
        <taxon>Helicoidea</taxon>
        <taxon>Geomitridae</taxon>
        <taxon>Candidula</taxon>
    </lineage>
</organism>
<dbReference type="EMBL" id="CAJHNH020004824">
    <property type="protein sequence ID" value="CAG5131731.1"/>
    <property type="molecule type" value="Genomic_DNA"/>
</dbReference>
<dbReference type="InterPro" id="IPR032031">
    <property type="entry name" value="ZFYVE21_C"/>
</dbReference>
<protein>
    <recommendedName>
        <fullName evidence="5">FYVE-type domain-containing protein</fullName>
    </recommendedName>
</protein>
<reference evidence="6" key="1">
    <citation type="submission" date="2021-04" db="EMBL/GenBank/DDBJ databases">
        <authorList>
            <consortium name="Molecular Ecology Group"/>
        </authorList>
    </citation>
    <scope>NUCLEOTIDE SEQUENCE</scope>
</reference>
<dbReference type="AlphaFoldDB" id="A0A8S3ZZP7"/>
<dbReference type="InterPro" id="IPR011011">
    <property type="entry name" value="Znf_FYVE_PHD"/>
</dbReference>
<evidence type="ECO:0000313" key="6">
    <source>
        <dbReference type="EMBL" id="CAG5131731.1"/>
    </source>
</evidence>
<sequence length="237" mass="26650">MAKVEKKLVKSKSGYKMVTVDERITSPFTIDEPPWTPDYACSNCQNGECHIKFDFLKRKHHCRRCGQCFCDDCCNSLIELPRMCFIDPVRHCKGCAIISKRESEFFDKHLRILLDGGRFLLRSDCDIDEGDLVVTSDRACVCTLSVDHRYLEFKGDTQEQENIAVQKITSVEVTGPEQDGQGHGVTIHYTDAGGEAAWLKMDVDDTSGQRQQSMSWLAALIKAFKLMPGSQQASSSP</sequence>
<evidence type="ECO:0000256" key="3">
    <source>
        <dbReference type="ARBA" id="ARBA00022833"/>
    </source>
</evidence>
<dbReference type="OrthoDB" id="660555at2759"/>
<evidence type="ECO:0000256" key="1">
    <source>
        <dbReference type="ARBA" id="ARBA00022723"/>
    </source>
</evidence>
<comment type="caution">
    <text evidence="6">The sequence shown here is derived from an EMBL/GenBank/DDBJ whole genome shotgun (WGS) entry which is preliminary data.</text>
</comment>
<evidence type="ECO:0000256" key="4">
    <source>
        <dbReference type="PROSITE-ProRule" id="PRU00091"/>
    </source>
</evidence>
<keyword evidence="7" id="KW-1185">Reference proteome</keyword>
<accession>A0A8S3ZZP7</accession>
<evidence type="ECO:0000256" key="2">
    <source>
        <dbReference type="ARBA" id="ARBA00022771"/>
    </source>
</evidence>
<dbReference type="InterPro" id="IPR052113">
    <property type="entry name" value="FYVE-type_Zinc_Finger"/>
</dbReference>
<dbReference type="GO" id="GO:0008270">
    <property type="term" value="F:zinc ion binding"/>
    <property type="evidence" value="ECO:0007669"/>
    <property type="project" value="UniProtKB-KW"/>
</dbReference>
<dbReference type="InterPro" id="IPR013083">
    <property type="entry name" value="Znf_RING/FYVE/PHD"/>
</dbReference>
<feature type="domain" description="FYVE-type" evidence="5">
    <location>
        <begin position="49"/>
        <end position="95"/>
    </location>
</feature>
<keyword evidence="1" id="KW-0479">Metal-binding</keyword>
<name>A0A8S3ZZP7_9EUPU</name>
<dbReference type="Pfam" id="PF16696">
    <property type="entry name" value="ZFYVE21_C"/>
    <property type="match status" value="1"/>
</dbReference>
<dbReference type="InterPro" id="IPR000306">
    <property type="entry name" value="Znf_FYVE"/>
</dbReference>
<dbReference type="InterPro" id="IPR038632">
    <property type="entry name" value="ZFYVE21_C_sf"/>
</dbReference>
<evidence type="ECO:0000313" key="7">
    <source>
        <dbReference type="Proteomes" id="UP000678393"/>
    </source>
</evidence>
<dbReference type="Gene3D" id="2.30.29.160">
    <property type="entry name" value="Zinc finger FYVE domain-containing protein 21, C-terminal"/>
    <property type="match status" value="1"/>
</dbReference>
<proteinExistence type="predicted"/>
<dbReference type="InterPro" id="IPR017455">
    <property type="entry name" value="Znf_FYVE-rel"/>
</dbReference>
<dbReference type="Proteomes" id="UP000678393">
    <property type="component" value="Unassembled WGS sequence"/>
</dbReference>
<dbReference type="SUPFAM" id="SSF57903">
    <property type="entry name" value="FYVE/PHD zinc finger"/>
    <property type="match status" value="1"/>
</dbReference>
<dbReference type="SMART" id="SM00064">
    <property type="entry name" value="FYVE"/>
    <property type="match status" value="1"/>
</dbReference>
<dbReference type="CDD" id="cd15727">
    <property type="entry name" value="FYVE_ZF21"/>
    <property type="match status" value="1"/>
</dbReference>
<dbReference type="PANTHER" id="PTHR39490">
    <property type="entry name" value="ARRESTIN DOMAIN-CONTAINING PROTEIN D"/>
    <property type="match status" value="1"/>
</dbReference>
<dbReference type="PROSITE" id="PS50178">
    <property type="entry name" value="ZF_FYVE"/>
    <property type="match status" value="1"/>
</dbReference>
<keyword evidence="3" id="KW-0862">Zinc</keyword>
<keyword evidence="2 4" id="KW-0863">Zinc-finger</keyword>
<evidence type="ECO:0000259" key="5">
    <source>
        <dbReference type="PROSITE" id="PS50178"/>
    </source>
</evidence>
<dbReference type="PANTHER" id="PTHR39490:SF8">
    <property type="entry name" value="ZINC FINGER FYVE DOMAIN-CONTAINING PROTEIN 21"/>
    <property type="match status" value="1"/>
</dbReference>